<feature type="compositionally biased region" description="Polar residues" evidence="1">
    <location>
        <begin position="1"/>
        <end position="21"/>
    </location>
</feature>
<organism evidence="2 3">
    <name type="scientific">Bodo saltans</name>
    <name type="common">Flagellated protozoan</name>
    <dbReference type="NCBI Taxonomy" id="75058"/>
    <lineage>
        <taxon>Eukaryota</taxon>
        <taxon>Discoba</taxon>
        <taxon>Euglenozoa</taxon>
        <taxon>Kinetoplastea</taxon>
        <taxon>Metakinetoplastina</taxon>
        <taxon>Eubodonida</taxon>
        <taxon>Bodonidae</taxon>
        <taxon>Bodo</taxon>
    </lineage>
</organism>
<reference evidence="3" key="1">
    <citation type="submission" date="2015-09" db="EMBL/GenBank/DDBJ databases">
        <authorList>
            <consortium name="Pathogen Informatics"/>
        </authorList>
    </citation>
    <scope>NUCLEOTIDE SEQUENCE [LARGE SCALE GENOMIC DNA]</scope>
    <source>
        <strain evidence="3">Lake Konstanz</strain>
    </source>
</reference>
<proteinExistence type="predicted"/>
<gene>
    <name evidence="2" type="ORF">BSAL_43710</name>
</gene>
<protein>
    <submittedName>
        <fullName evidence="2">Uncharacterized protein</fullName>
    </submittedName>
</protein>
<keyword evidence="3" id="KW-1185">Reference proteome</keyword>
<feature type="region of interest" description="Disordered" evidence="1">
    <location>
        <begin position="163"/>
        <end position="186"/>
    </location>
</feature>
<feature type="region of interest" description="Disordered" evidence="1">
    <location>
        <begin position="232"/>
        <end position="266"/>
    </location>
</feature>
<evidence type="ECO:0000313" key="2">
    <source>
        <dbReference type="EMBL" id="CUG93599.1"/>
    </source>
</evidence>
<dbReference type="AlphaFoldDB" id="A0A0S4JTQ8"/>
<dbReference type="VEuPathDB" id="TriTrypDB:BSAL_43710"/>
<evidence type="ECO:0000313" key="3">
    <source>
        <dbReference type="Proteomes" id="UP000051952"/>
    </source>
</evidence>
<name>A0A0S4JTQ8_BODSA</name>
<feature type="compositionally biased region" description="Basic and acidic residues" evidence="1">
    <location>
        <begin position="248"/>
        <end position="266"/>
    </location>
</feature>
<sequence>MEFLSSQTMPSVIGTNITDEATTTSSSSPPRTQPQSSSSGHRIHCDPLPVNGQQQPSRRASVEEFCSRSAEAGAPLASSTEEGYQSTNVTIDRIGSNNQRNARHDQRAARFSGSAASQRIKQQFSIAANSLTALYQESSRAYAAGATDARDEVHQYILDAVRRREPTDASTSTGRTGDAHTNNVRSSRTSRRWIDADQLLAFLALANLQSNMSSTTTTSSASSASYDVAHTFGRRRPRDVSPTWAWNEGDHHSDDWHADGVHEARR</sequence>
<dbReference type="Proteomes" id="UP000051952">
    <property type="component" value="Unassembled WGS sequence"/>
</dbReference>
<feature type="compositionally biased region" description="Low complexity" evidence="1">
    <location>
        <begin position="22"/>
        <end position="39"/>
    </location>
</feature>
<dbReference type="EMBL" id="CYKH01002167">
    <property type="protein sequence ID" value="CUG93599.1"/>
    <property type="molecule type" value="Genomic_DNA"/>
</dbReference>
<evidence type="ECO:0000256" key="1">
    <source>
        <dbReference type="SAM" id="MobiDB-lite"/>
    </source>
</evidence>
<accession>A0A0S4JTQ8</accession>
<feature type="region of interest" description="Disordered" evidence="1">
    <location>
        <begin position="1"/>
        <end position="66"/>
    </location>
</feature>
<feature type="compositionally biased region" description="Polar residues" evidence="1">
    <location>
        <begin position="168"/>
        <end position="184"/>
    </location>
</feature>